<keyword evidence="2" id="KW-1185">Reference proteome</keyword>
<protein>
    <submittedName>
        <fullName evidence="1">Uncharacterized protein</fullName>
    </submittedName>
</protein>
<organism evidence="1 2">
    <name type="scientific">Trichonephila clavata</name>
    <name type="common">Joro spider</name>
    <name type="synonym">Nephila clavata</name>
    <dbReference type="NCBI Taxonomy" id="2740835"/>
    <lineage>
        <taxon>Eukaryota</taxon>
        <taxon>Metazoa</taxon>
        <taxon>Ecdysozoa</taxon>
        <taxon>Arthropoda</taxon>
        <taxon>Chelicerata</taxon>
        <taxon>Arachnida</taxon>
        <taxon>Araneae</taxon>
        <taxon>Araneomorphae</taxon>
        <taxon>Entelegynae</taxon>
        <taxon>Araneoidea</taxon>
        <taxon>Nephilidae</taxon>
        <taxon>Trichonephila</taxon>
    </lineage>
</organism>
<proteinExistence type="predicted"/>
<gene>
    <name evidence="1" type="ORF">TNCT_39661</name>
</gene>
<dbReference type="EMBL" id="BMAO01014498">
    <property type="protein sequence ID" value="GFQ95342.1"/>
    <property type="molecule type" value="Genomic_DNA"/>
</dbReference>
<dbReference type="AlphaFoldDB" id="A0A8X6IIW8"/>
<dbReference type="Proteomes" id="UP000887116">
    <property type="component" value="Unassembled WGS sequence"/>
</dbReference>
<name>A0A8X6IIW8_TRICU</name>
<evidence type="ECO:0000313" key="1">
    <source>
        <dbReference type="EMBL" id="GFQ95342.1"/>
    </source>
</evidence>
<evidence type="ECO:0000313" key="2">
    <source>
        <dbReference type="Proteomes" id="UP000887116"/>
    </source>
</evidence>
<comment type="caution">
    <text evidence="1">The sequence shown here is derived from an EMBL/GenBank/DDBJ whole genome shotgun (WGS) entry which is preliminary data.</text>
</comment>
<accession>A0A8X6IIW8</accession>
<reference evidence="1" key="1">
    <citation type="submission" date="2020-07" db="EMBL/GenBank/DDBJ databases">
        <title>Multicomponent nature underlies the extraordinary mechanical properties of spider dragline silk.</title>
        <authorList>
            <person name="Kono N."/>
            <person name="Nakamura H."/>
            <person name="Mori M."/>
            <person name="Yoshida Y."/>
            <person name="Ohtoshi R."/>
            <person name="Malay A.D."/>
            <person name="Moran D.A.P."/>
            <person name="Tomita M."/>
            <person name="Numata K."/>
            <person name="Arakawa K."/>
        </authorList>
    </citation>
    <scope>NUCLEOTIDE SEQUENCE</scope>
</reference>
<sequence length="99" mass="11479">MIKSYPKLNLVFHFTSYFQGEQAFADVEATENYKLELARIIKIKEVIHLIKFLTPMRRHYIGKNYHLGPSFRKIKGVLRGLNLQKNVSPFMCAAIHQGA</sequence>